<dbReference type="Pfam" id="PF03932">
    <property type="entry name" value="CutC"/>
    <property type="match status" value="1"/>
</dbReference>
<dbReference type="GO" id="GO:0005737">
    <property type="term" value="C:cytoplasm"/>
    <property type="evidence" value="ECO:0007669"/>
    <property type="project" value="UniProtKB-SubCell"/>
</dbReference>
<dbReference type="SUPFAM" id="SSF110395">
    <property type="entry name" value="CutC-like"/>
    <property type="match status" value="1"/>
</dbReference>
<dbReference type="STRING" id="407022.SAMN05661044_01594"/>
<keyword evidence="2" id="KW-0963">Cytoplasm</keyword>
<sequence length="239" mass="26308">MALEICANSFASAIAAQNGGAQRIELCENLNEGGTTPSYGTIKKVRETTQIKVYVLIRPRAGDFLYTREEFEVMKEDIVNCKALGCDGVVIGILDAEGNVDIERTKELVNIASPMGVTFHRAFDSCNNGLQALEDIIHCGCERILTSGMKNTAFDGRVFLKELVEKAANRIIIMPGSGVNEDNISELMIATKAQEYHTSAKTPVKSMMKYQNPSIQNMGELVEVSNEDTIRRIVKLINN</sequence>
<evidence type="ECO:0000256" key="2">
    <source>
        <dbReference type="HAMAP-Rule" id="MF_00795"/>
    </source>
</evidence>
<dbReference type="PANTHER" id="PTHR12598:SF0">
    <property type="entry name" value="COPPER HOMEOSTASIS PROTEIN CUTC HOMOLOG"/>
    <property type="match status" value="1"/>
</dbReference>
<dbReference type="FunFam" id="3.20.20.380:FF:000001">
    <property type="entry name" value="Copper homeostasis protein CutC"/>
    <property type="match status" value="1"/>
</dbReference>
<dbReference type="PANTHER" id="PTHR12598">
    <property type="entry name" value="COPPER HOMEOSTASIS PROTEIN CUTC"/>
    <property type="match status" value="1"/>
</dbReference>
<protein>
    <recommendedName>
        <fullName evidence="2">PF03932 family protein CutC</fullName>
    </recommendedName>
</protein>
<reference evidence="4" key="1">
    <citation type="submission" date="2016-10" db="EMBL/GenBank/DDBJ databases">
        <authorList>
            <person name="Varghese N."/>
            <person name="Submissions S."/>
        </authorList>
    </citation>
    <scope>NUCLEOTIDE SEQUENCE [LARGE SCALE GENOMIC DNA]</scope>
    <source>
        <strain evidence="4">DSM 18733</strain>
    </source>
</reference>
<dbReference type="InterPro" id="IPR005627">
    <property type="entry name" value="CutC-like"/>
</dbReference>
<gene>
    <name evidence="2" type="primary">cutC</name>
    <name evidence="3" type="ORF">SAMN05661044_01594</name>
</gene>
<comment type="caution">
    <text evidence="2">Once thought to be involved in copper homeostasis, experiments in E.coli have shown this is not the case.</text>
</comment>
<dbReference type="GO" id="GO:0005507">
    <property type="term" value="F:copper ion binding"/>
    <property type="evidence" value="ECO:0007669"/>
    <property type="project" value="TreeGrafter"/>
</dbReference>
<organism evidence="3 4">
    <name type="scientific">Olivibacter domesticus</name>
    <name type="common">Pseudosphingobacterium domesticum</name>
    <dbReference type="NCBI Taxonomy" id="407022"/>
    <lineage>
        <taxon>Bacteria</taxon>
        <taxon>Pseudomonadati</taxon>
        <taxon>Bacteroidota</taxon>
        <taxon>Sphingobacteriia</taxon>
        <taxon>Sphingobacteriales</taxon>
        <taxon>Sphingobacteriaceae</taxon>
        <taxon>Olivibacter</taxon>
    </lineage>
</organism>
<dbReference type="InterPro" id="IPR036822">
    <property type="entry name" value="CutC-like_dom_sf"/>
</dbReference>
<name>A0A1H7L9E9_OLID1</name>
<evidence type="ECO:0000313" key="3">
    <source>
        <dbReference type="EMBL" id="SEK95440.1"/>
    </source>
</evidence>
<proteinExistence type="inferred from homology"/>
<comment type="subcellular location">
    <subcellularLocation>
        <location evidence="2">Cytoplasm</location>
    </subcellularLocation>
</comment>
<dbReference type="Gene3D" id="3.20.20.380">
    <property type="entry name" value="Copper homeostasis (CutC) domain"/>
    <property type="match status" value="1"/>
</dbReference>
<dbReference type="HAMAP" id="MF_00795">
    <property type="entry name" value="CutC"/>
    <property type="match status" value="1"/>
</dbReference>
<comment type="similarity">
    <text evidence="1 2">Belongs to the CutC family.</text>
</comment>
<dbReference type="AlphaFoldDB" id="A0A1H7L9E9"/>
<evidence type="ECO:0000313" key="4">
    <source>
        <dbReference type="Proteomes" id="UP000199421"/>
    </source>
</evidence>
<dbReference type="Proteomes" id="UP000199421">
    <property type="component" value="Unassembled WGS sequence"/>
</dbReference>
<evidence type="ECO:0000256" key="1">
    <source>
        <dbReference type="ARBA" id="ARBA00007768"/>
    </source>
</evidence>
<dbReference type="EMBL" id="FOAF01000001">
    <property type="protein sequence ID" value="SEK95440.1"/>
    <property type="molecule type" value="Genomic_DNA"/>
</dbReference>
<dbReference type="OrthoDB" id="9815677at2"/>
<dbReference type="RefSeq" id="WP_093321564.1">
    <property type="nucleotide sequence ID" value="NZ_FOAF01000001.1"/>
</dbReference>
<keyword evidence="4" id="KW-1185">Reference proteome</keyword>
<accession>A0A1H7L9E9</accession>